<keyword evidence="3" id="KW-1003">Cell membrane</keyword>
<evidence type="ECO:0000256" key="4">
    <source>
        <dbReference type="ARBA" id="ARBA00022519"/>
    </source>
</evidence>
<dbReference type="InterPro" id="IPR000515">
    <property type="entry name" value="MetI-like"/>
</dbReference>
<dbReference type="Proteomes" id="UP000199321">
    <property type="component" value="Unassembled WGS sequence"/>
</dbReference>
<keyword evidence="4" id="KW-0997">Cell inner membrane</keyword>
<dbReference type="GO" id="GO:0005886">
    <property type="term" value="C:plasma membrane"/>
    <property type="evidence" value="ECO:0007669"/>
    <property type="project" value="UniProtKB-SubCell"/>
</dbReference>
<feature type="transmembrane region" description="Helical" evidence="8">
    <location>
        <begin position="149"/>
        <end position="175"/>
    </location>
</feature>
<evidence type="ECO:0000256" key="5">
    <source>
        <dbReference type="ARBA" id="ARBA00022692"/>
    </source>
</evidence>
<dbReference type="STRING" id="227084.SAMN05421855_101372"/>
<comment type="subcellular location">
    <subcellularLocation>
        <location evidence="1">Cell inner membrane</location>
        <topology evidence="1">Multi-pass membrane protein</topology>
    </subcellularLocation>
    <subcellularLocation>
        <location evidence="8">Cell membrane</location>
        <topology evidence="8">Multi-pass membrane protein</topology>
    </subcellularLocation>
</comment>
<keyword evidence="7 8" id="KW-0472">Membrane</keyword>
<feature type="domain" description="ABC transmembrane type-1" evidence="9">
    <location>
        <begin position="63"/>
        <end position="275"/>
    </location>
</feature>
<organism evidence="10 11">
    <name type="scientific">Ulvibacter litoralis</name>
    <dbReference type="NCBI Taxonomy" id="227084"/>
    <lineage>
        <taxon>Bacteria</taxon>
        <taxon>Pseudomonadati</taxon>
        <taxon>Bacteroidota</taxon>
        <taxon>Flavobacteriia</taxon>
        <taxon>Flavobacteriales</taxon>
        <taxon>Flavobacteriaceae</taxon>
        <taxon>Ulvibacter</taxon>
    </lineage>
</organism>
<evidence type="ECO:0000259" key="9">
    <source>
        <dbReference type="PROSITE" id="PS50928"/>
    </source>
</evidence>
<dbReference type="AlphaFoldDB" id="A0A1G7CGY2"/>
<keyword evidence="2 8" id="KW-0813">Transport</keyword>
<evidence type="ECO:0000256" key="6">
    <source>
        <dbReference type="ARBA" id="ARBA00022989"/>
    </source>
</evidence>
<dbReference type="Gene3D" id="1.10.3720.10">
    <property type="entry name" value="MetI-like"/>
    <property type="match status" value="1"/>
</dbReference>
<feature type="transmembrane region" description="Helical" evidence="8">
    <location>
        <begin position="65"/>
        <end position="88"/>
    </location>
</feature>
<feature type="transmembrane region" description="Helical" evidence="8">
    <location>
        <begin position="258"/>
        <end position="276"/>
    </location>
</feature>
<feature type="transmembrane region" description="Helical" evidence="8">
    <location>
        <begin position="12"/>
        <end position="32"/>
    </location>
</feature>
<evidence type="ECO:0000313" key="10">
    <source>
        <dbReference type="EMBL" id="SDE38597.1"/>
    </source>
</evidence>
<dbReference type="RefSeq" id="WP_093139740.1">
    <property type="nucleotide sequence ID" value="NZ_BMWO01000001.1"/>
</dbReference>
<proteinExistence type="inferred from homology"/>
<evidence type="ECO:0000256" key="3">
    <source>
        <dbReference type="ARBA" id="ARBA00022475"/>
    </source>
</evidence>
<dbReference type="PANTHER" id="PTHR43357:SF4">
    <property type="entry name" value="INNER MEMBRANE ABC TRANSPORTER PERMEASE PROTEIN YDCV"/>
    <property type="match status" value="1"/>
</dbReference>
<evidence type="ECO:0000256" key="8">
    <source>
        <dbReference type="RuleBase" id="RU363032"/>
    </source>
</evidence>
<gene>
    <name evidence="10" type="ORF">SAMN05421855_101372</name>
</gene>
<dbReference type="PANTHER" id="PTHR43357">
    <property type="entry name" value="INNER MEMBRANE ABC TRANSPORTER PERMEASE PROTEIN YDCV"/>
    <property type="match status" value="1"/>
</dbReference>
<keyword evidence="11" id="KW-1185">Reference proteome</keyword>
<dbReference type="InterPro" id="IPR035906">
    <property type="entry name" value="MetI-like_sf"/>
</dbReference>
<keyword evidence="6 8" id="KW-1133">Transmembrane helix</keyword>
<dbReference type="EMBL" id="FNBA01000001">
    <property type="protein sequence ID" value="SDE38597.1"/>
    <property type="molecule type" value="Genomic_DNA"/>
</dbReference>
<evidence type="ECO:0000256" key="1">
    <source>
        <dbReference type="ARBA" id="ARBA00004429"/>
    </source>
</evidence>
<feature type="transmembrane region" description="Helical" evidence="8">
    <location>
        <begin position="100"/>
        <end position="117"/>
    </location>
</feature>
<evidence type="ECO:0000256" key="2">
    <source>
        <dbReference type="ARBA" id="ARBA00022448"/>
    </source>
</evidence>
<dbReference type="Pfam" id="PF00528">
    <property type="entry name" value="BPD_transp_1"/>
    <property type="match status" value="1"/>
</dbReference>
<evidence type="ECO:0000256" key="7">
    <source>
        <dbReference type="ARBA" id="ARBA00023136"/>
    </source>
</evidence>
<reference evidence="10 11" key="1">
    <citation type="submission" date="2016-10" db="EMBL/GenBank/DDBJ databases">
        <authorList>
            <person name="de Groot N.N."/>
        </authorList>
    </citation>
    <scope>NUCLEOTIDE SEQUENCE [LARGE SCALE GENOMIC DNA]</scope>
    <source>
        <strain evidence="10 11">DSM 16195</strain>
    </source>
</reference>
<comment type="similarity">
    <text evidence="8">Belongs to the binding-protein-dependent transport system permease family.</text>
</comment>
<dbReference type="OrthoDB" id="9785836at2"/>
<dbReference type="PROSITE" id="PS50928">
    <property type="entry name" value="ABC_TM1"/>
    <property type="match status" value="1"/>
</dbReference>
<dbReference type="CDD" id="cd06261">
    <property type="entry name" value="TM_PBP2"/>
    <property type="match status" value="1"/>
</dbReference>
<accession>A0A1G7CGY2</accession>
<dbReference type="SUPFAM" id="SSF161098">
    <property type="entry name" value="MetI-like"/>
    <property type="match status" value="1"/>
</dbReference>
<dbReference type="GO" id="GO:0055085">
    <property type="term" value="P:transmembrane transport"/>
    <property type="evidence" value="ECO:0007669"/>
    <property type="project" value="InterPro"/>
</dbReference>
<name>A0A1G7CGY2_9FLAO</name>
<protein>
    <submittedName>
        <fullName evidence="10">Putative spermidine/putrescine transport system permease protein</fullName>
    </submittedName>
</protein>
<sequence>MRQKRRYRNFSNLLFIAIVTLPVASGLVYALLYSLGFIGLLNKGFTTDAWETILLGKPFWSSLGFSFYIAMVTIIISLTVSLSIAISWRKNLNKGALSSLIYLPLCFPGTVMAFFSYQTLSKSGLLSRIGFQLGWIDDLRMFPSWINDAYGIGIIITSVLLITPFFIILFSNLYTSEKVEEYVQLAKTFGASKRQVLLKVTLPILLKKASVTIYLFIIFVMGSYEVPLLLGRQDPQMISVAILQKIQKYNLYDIPKGYAMSVLYVVLVIGVLFILYRKNKTFFKTEMKHS</sequence>
<feature type="transmembrane region" description="Helical" evidence="8">
    <location>
        <begin position="196"/>
        <end position="221"/>
    </location>
</feature>
<keyword evidence="5 8" id="KW-0812">Transmembrane</keyword>
<evidence type="ECO:0000313" key="11">
    <source>
        <dbReference type="Proteomes" id="UP000199321"/>
    </source>
</evidence>